<protein>
    <submittedName>
        <fullName evidence="1">Uncharacterized protein</fullName>
    </submittedName>
</protein>
<dbReference type="RefSeq" id="WP_382395830.1">
    <property type="nucleotide sequence ID" value="NZ_JBHUNA010000041.1"/>
</dbReference>
<name>A0ABW5V8K8_9BACI</name>
<sequence>MESKSKMLNNEEPILITRWYIEDIKSTFEKLGIEASEENLLKAAEEVKLYFSGVLVPYGNEILEIMLSNLFEETNVD</sequence>
<organism evidence="1 2">
    <name type="scientific">Lentibacillus juripiscarius</name>
    <dbReference type="NCBI Taxonomy" id="257446"/>
    <lineage>
        <taxon>Bacteria</taxon>
        <taxon>Bacillati</taxon>
        <taxon>Bacillota</taxon>
        <taxon>Bacilli</taxon>
        <taxon>Bacillales</taxon>
        <taxon>Bacillaceae</taxon>
        <taxon>Lentibacillus</taxon>
    </lineage>
</organism>
<evidence type="ECO:0000313" key="2">
    <source>
        <dbReference type="Proteomes" id="UP001597502"/>
    </source>
</evidence>
<reference evidence="2" key="1">
    <citation type="journal article" date="2019" name="Int. J. Syst. Evol. Microbiol.">
        <title>The Global Catalogue of Microorganisms (GCM) 10K type strain sequencing project: providing services to taxonomists for standard genome sequencing and annotation.</title>
        <authorList>
            <consortium name="The Broad Institute Genomics Platform"/>
            <consortium name="The Broad Institute Genome Sequencing Center for Infectious Disease"/>
            <person name="Wu L."/>
            <person name="Ma J."/>
        </authorList>
    </citation>
    <scope>NUCLEOTIDE SEQUENCE [LARGE SCALE GENOMIC DNA]</scope>
    <source>
        <strain evidence="2">TISTR 1535</strain>
    </source>
</reference>
<dbReference type="EMBL" id="JBHUNA010000041">
    <property type="protein sequence ID" value="MFD2762383.1"/>
    <property type="molecule type" value="Genomic_DNA"/>
</dbReference>
<keyword evidence="2" id="KW-1185">Reference proteome</keyword>
<dbReference type="Proteomes" id="UP001597502">
    <property type="component" value="Unassembled WGS sequence"/>
</dbReference>
<proteinExistence type="predicted"/>
<evidence type="ECO:0000313" key="1">
    <source>
        <dbReference type="EMBL" id="MFD2762383.1"/>
    </source>
</evidence>
<gene>
    <name evidence="1" type="ORF">ACFSUO_15605</name>
</gene>
<accession>A0ABW5V8K8</accession>
<comment type="caution">
    <text evidence="1">The sequence shown here is derived from an EMBL/GenBank/DDBJ whole genome shotgun (WGS) entry which is preliminary data.</text>
</comment>